<sequence>MSLQTDVIPAGKGLPALIVRWLCRIFVRPTLTSWPLHGPLAPVMRGIDAVFAPVPRLRGTVHDKVDAPTWRAELVRPAELSVEDAKERGAVLYFHGGAFAFCGLRSHRRVVERIALATGLPVLTVDYRQHPIGGYAEAKADAVEAWRHLVDVVGVAPDRIVIAGDSAGGMLTFTTGLAASALGERPAGLVGFSPWTDFCTKSKRAHANARKDVFIPVNRLAGIAAVLHKLPEADLTIAPVEAKDLSLLPPVLMTASADEILLVDAELMAERLAAAGVPTRLTIWPGTVHAFPVLSHITPDSKRALTTATDFITERVSAATATAAQAA</sequence>
<feature type="active site" evidence="3">
    <location>
        <position position="166"/>
    </location>
</feature>
<keyword evidence="6" id="KW-1185">Reference proteome</keyword>
<dbReference type="GO" id="GO:0004252">
    <property type="term" value="F:serine-type endopeptidase activity"/>
    <property type="evidence" value="ECO:0007669"/>
    <property type="project" value="InterPro"/>
</dbReference>
<dbReference type="Pfam" id="PF07859">
    <property type="entry name" value="Abhydrolase_3"/>
    <property type="match status" value="1"/>
</dbReference>
<keyword evidence="2" id="KW-0378">Hydrolase</keyword>
<dbReference type="InterPro" id="IPR029058">
    <property type="entry name" value="AB_hydrolase_fold"/>
</dbReference>
<dbReference type="PROSITE" id="PS01174">
    <property type="entry name" value="LIPASE_GDXG_SER"/>
    <property type="match status" value="1"/>
</dbReference>
<reference evidence="5 6" key="1">
    <citation type="submission" date="2013-08" db="EMBL/GenBank/DDBJ databases">
        <title>The genome sequence of Knoellia sinensis.</title>
        <authorList>
            <person name="Zhu W."/>
            <person name="Wang G."/>
        </authorList>
    </citation>
    <scope>NUCLEOTIDE SEQUENCE [LARGE SCALE GENOMIC DNA]</scope>
    <source>
        <strain evidence="5 6">KCTC 19936</strain>
    </source>
</reference>
<dbReference type="Proteomes" id="UP000030002">
    <property type="component" value="Unassembled WGS sequence"/>
</dbReference>
<protein>
    <submittedName>
        <fullName evidence="5">Esterase</fullName>
    </submittedName>
</protein>
<dbReference type="GO" id="GO:0004806">
    <property type="term" value="F:triacylglycerol lipase activity"/>
    <property type="evidence" value="ECO:0007669"/>
    <property type="project" value="TreeGrafter"/>
</dbReference>
<accession>A0A0A0JBN6</accession>
<dbReference type="eggNOG" id="COG0657">
    <property type="taxonomic scope" value="Bacteria"/>
</dbReference>
<feature type="domain" description="Alpha/beta hydrolase fold-3" evidence="4">
    <location>
        <begin position="91"/>
        <end position="291"/>
    </location>
</feature>
<name>A0A0A0JBN6_9MICO</name>
<dbReference type="SUPFAM" id="SSF53474">
    <property type="entry name" value="alpha/beta-Hydrolases"/>
    <property type="match status" value="1"/>
</dbReference>
<dbReference type="AlphaFoldDB" id="A0A0A0JBN6"/>
<proteinExistence type="inferred from homology"/>
<dbReference type="Gene3D" id="3.40.50.1820">
    <property type="entry name" value="alpha/beta hydrolase"/>
    <property type="match status" value="1"/>
</dbReference>
<comment type="similarity">
    <text evidence="1">Belongs to the 'GDXG' lipolytic enzyme family.</text>
</comment>
<dbReference type="PROSITE" id="PS00708">
    <property type="entry name" value="PRO_ENDOPEP_SER"/>
    <property type="match status" value="1"/>
</dbReference>
<dbReference type="InterPro" id="IPR033140">
    <property type="entry name" value="Lipase_GDXG_put_SER_AS"/>
</dbReference>
<evidence type="ECO:0000256" key="3">
    <source>
        <dbReference type="PROSITE-ProRule" id="PRU10038"/>
    </source>
</evidence>
<evidence type="ECO:0000256" key="1">
    <source>
        <dbReference type="ARBA" id="ARBA00010515"/>
    </source>
</evidence>
<dbReference type="RefSeq" id="WP_052109394.1">
    <property type="nucleotide sequence ID" value="NZ_AVPJ01000002.1"/>
</dbReference>
<evidence type="ECO:0000313" key="5">
    <source>
        <dbReference type="EMBL" id="KGN34229.1"/>
    </source>
</evidence>
<dbReference type="GO" id="GO:0006508">
    <property type="term" value="P:proteolysis"/>
    <property type="evidence" value="ECO:0007669"/>
    <property type="project" value="InterPro"/>
</dbReference>
<comment type="caution">
    <text evidence="5">The sequence shown here is derived from an EMBL/GenBank/DDBJ whole genome shotgun (WGS) entry which is preliminary data.</text>
</comment>
<dbReference type="InterPro" id="IPR002471">
    <property type="entry name" value="Pept_S9_AS"/>
</dbReference>
<dbReference type="OrthoDB" id="9803828at2"/>
<gene>
    <name evidence="5" type="ORF">N802_12710</name>
</gene>
<dbReference type="EMBL" id="AVPJ01000002">
    <property type="protein sequence ID" value="KGN34229.1"/>
    <property type="molecule type" value="Genomic_DNA"/>
</dbReference>
<evidence type="ECO:0000259" key="4">
    <source>
        <dbReference type="Pfam" id="PF07859"/>
    </source>
</evidence>
<dbReference type="PANTHER" id="PTHR48081">
    <property type="entry name" value="AB HYDROLASE SUPERFAMILY PROTEIN C4A8.06C"/>
    <property type="match status" value="1"/>
</dbReference>
<dbReference type="InterPro" id="IPR050300">
    <property type="entry name" value="GDXG_lipolytic_enzyme"/>
</dbReference>
<evidence type="ECO:0000313" key="6">
    <source>
        <dbReference type="Proteomes" id="UP000030002"/>
    </source>
</evidence>
<evidence type="ECO:0000256" key="2">
    <source>
        <dbReference type="ARBA" id="ARBA00022801"/>
    </source>
</evidence>
<dbReference type="InterPro" id="IPR013094">
    <property type="entry name" value="AB_hydrolase_3"/>
</dbReference>
<organism evidence="5 6">
    <name type="scientific">Knoellia sinensis KCTC 19936</name>
    <dbReference type="NCBI Taxonomy" id="1385520"/>
    <lineage>
        <taxon>Bacteria</taxon>
        <taxon>Bacillati</taxon>
        <taxon>Actinomycetota</taxon>
        <taxon>Actinomycetes</taxon>
        <taxon>Micrococcales</taxon>
        <taxon>Intrasporangiaceae</taxon>
        <taxon>Knoellia</taxon>
    </lineage>
</organism>
<dbReference type="PANTHER" id="PTHR48081:SF30">
    <property type="entry name" value="ACETYL-HYDROLASE LIPR-RELATED"/>
    <property type="match status" value="1"/>
</dbReference>
<dbReference type="STRING" id="1385520.N802_12710"/>